<dbReference type="AlphaFoldDB" id="A0A2T0MSC6"/>
<organism evidence="3 4">
    <name type="scientific">Nonomuraea fuscirosea</name>
    <dbReference type="NCBI Taxonomy" id="1291556"/>
    <lineage>
        <taxon>Bacteria</taxon>
        <taxon>Bacillati</taxon>
        <taxon>Actinomycetota</taxon>
        <taxon>Actinomycetes</taxon>
        <taxon>Streptosporangiales</taxon>
        <taxon>Streptosporangiaceae</taxon>
        <taxon>Nonomuraea</taxon>
    </lineage>
</organism>
<feature type="compositionally biased region" description="Low complexity" evidence="1">
    <location>
        <begin position="242"/>
        <end position="264"/>
    </location>
</feature>
<feature type="region of interest" description="Disordered" evidence="1">
    <location>
        <begin position="209"/>
        <end position="264"/>
    </location>
</feature>
<feature type="region of interest" description="Disordered" evidence="1">
    <location>
        <begin position="57"/>
        <end position="97"/>
    </location>
</feature>
<name>A0A2T0MSC6_9ACTN</name>
<dbReference type="OrthoDB" id="6199084at2"/>
<keyword evidence="4" id="KW-1185">Reference proteome</keyword>
<dbReference type="SUPFAM" id="SSF55961">
    <property type="entry name" value="Bet v1-like"/>
    <property type="match status" value="1"/>
</dbReference>
<dbReference type="EMBL" id="PVNG01000015">
    <property type="protein sequence ID" value="PRX61368.1"/>
    <property type="molecule type" value="Genomic_DNA"/>
</dbReference>
<evidence type="ECO:0000256" key="2">
    <source>
        <dbReference type="SAM" id="Phobius"/>
    </source>
</evidence>
<dbReference type="Proteomes" id="UP000238312">
    <property type="component" value="Unassembled WGS sequence"/>
</dbReference>
<evidence type="ECO:0000313" key="4">
    <source>
        <dbReference type="Proteomes" id="UP000238312"/>
    </source>
</evidence>
<keyword evidence="2" id="KW-0472">Membrane</keyword>
<keyword evidence="2" id="KW-0812">Transmembrane</keyword>
<feature type="compositionally biased region" description="Low complexity" evidence="1">
    <location>
        <begin position="70"/>
        <end position="93"/>
    </location>
</feature>
<gene>
    <name evidence="3" type="ORF">B0I32_115222</name>
</gene>
<accession>A0A2T0MSC6</accession>
<protein>
    <recommendedName>
        <fullName evidence="5">Polyketide cyclase/dehydrase/lipid transport protein</fullName>
    </recommendedName>
</protein>
<proteinExistence type="predicted"/>
<feature type="transmembrane region" description="Helical" evidence="2">
    <location>
        <begin position="173"/>
        <end position="202"/>
    </location>
</feature>
<keyword evidence="2" id="KW-1133">Transmembrane helix</keyword>
<reference evidence="3 4" key="1">
    <citation type="submission" date="2018-03" db="EMBL/GenBank/DDBJ databases">
        <title>Genomic Encyclopedia of Type Strains, Phase III (KMG-III): the genomes of soil and plant-associated and newly described type strains.</title>
        <authorList>
            <person name="Whitman W."/>
        </authorList>
    </citation>
    <scope>NUCLEOTIDE SEQUENCE [LARGE SCALE GENOMIC DNA]</scope>
    <source>
        <strain evidence="3 4">CGMCC 4.7104</strain>
    </source>
</reference>
<evidence type="ECO:0008006" key="5">
    <source>
        <dbReference type="Google" id="ProtNLM"/>
    </source>
</evidence>
<evidence type="ECO:0000313" key="3">
    <source>
        <dbReference type="EMBL" id="PRX61368.1"/>
    </source>
</evidence>
<evidence type="ECO:0000256" key="1">
    <source>
        <dbReference type="SAM" id="MobiDB-lite"/>
    </source>
</evidence>
<dbReference type="RefSeq" id="WP_106246254.1">
    <property type="nucleotide sequence ID" value="NZ_PVNG01000015.1"/>
</dbReference>
<sequence length="264" mass="28572">MRVYVETLIKADLEEVWQATQDLAQHQRWDLRFGRIQAKPGGRLRYTTLGISGTGLATRSRRLTRSPTESRTGSLSGSRIGSRSESPSGSRTSALRFGSAHPLSPIRSGSGYWRYLPAPGGGVRFLTGYRYRPNVLPARLMWWATAWSFDRLRLWLETGRTPERLLRQALAEAALRTAAVALAACALPPLAVLAVAALALAVPPLPTTPAARRCLRRPPRNPTDHHDSRAQYGNGATPPCPRSSNARSAPTSPASTPSSSAASG</sequence>
<comment type="caution">
    <text evidence="3">The sequence shown here is derived from an EMBL/GenBank/DDBJ whole genome shotgun (WGS) entry which is preliminary data.</text>
</comment>